<proteinExistence type="predicted"/>
<evidence type="ECO:0008006" key="10">
    <source>
        <dbReference type="Google" id="ProtNLM"/>
    </source>
</evidence>
<dbReference type="GO" id="GO:0005886">
    <property type="term" value="C:plasma membrane"/>
    <property type="evidence" value="ECO:0007669"/>
    <property type="project" value="UniProtKB-SubCell"/>
</dbReference>
<dbReference type="InterPro" id="IPR006726">
    <property type="entry name" value="PHBA_efflux_AaeB/fusaric-R"/>
</dbReference>
<evidence type="ECO:0000256" key="6">
    <source>
        <dbReference type="ARBA" id="ARBA00023136"/>
    </source>
</evidence>
<dbReference type="PANTHER" id="PTHR30509">
    <property type="entry name" value="P-HYDROXYBENZOIC ACID EFFLUX PUMP SUBUNIT-RELATED"/>
    <property type="match status" value="1"/>
</dbReference>
<reference evidence="8 9" key="1">
    <citation type="journal article" date="2012" name="Science">
        <title>Ecological populations of bacteria act as socially cohesive units of antibiotic production and resistance.</title>
        <authorList>
            <person name="Cordero O.X."/>
            <person name="Wildschutte H."/>
            <person name="Kirkup B."/>
            <person name="Proehl S."/>
            <person name="Ngo L."/>
            <person name="Hussain F."/>
            <person name="Le Roux F."/>
            <person name="Mincer T."/>
            <person name="Polz M.F."/>
        </authorList>
    </citation>
    <scope>NUCLEOTIDE SEQUENCE [LARGE SCALE GENOMIC DNA]</scope>
    <source>
        <strain evidence="8 9">1S-45</strain>
    </source>
</reference>
<keyword evidence="5 7" id="KW-1133">Transmembrane helix</keyword>
<dbReference type="OrthoDB" id="6245071at2"/>
<evidence type="ECO:0000256" key="4">
    <source>
        <dbReference type="ARBA" id="ARBA00022692"/>
    </source>
</evidence>
<feature type="transmembrane region" description="Helical" evidence="7">
    <location>
        <begin position="115"/>
        <end position="132"/>
    </location>
</feature>
<accession>A0A1E5E5L6</accession>
<feature type="transmembrane region" description="Helical" evidence="7">
    <location>
        <begin position="475"/>
        <end position="492"/>
    </location>
</feature>
<gene>
    <name evidence="8" type="ORF">A1QC_05130</name>
</gene>
<keyword evidence="2" id="KW-0813">Transport</keyword>
<evidence type="ECO:0000256" key="1">
    <source>
        <dbReference type="ARBA" id="ARBA00004651"/>
    </source>
</evidence>
<evidence type="ECO:0000256" key="7">
    <source>
        <dbReference type="SAM" id="Phobius"/>
    </source>
</evidence>
<dbReference type="eggNOG" id="COG1289">
    <property type="taxonomic scope" value="Bacteria"/>
</dbReference>
<dbReference type="GO" id="GO:0022857">
    <property type="term" value="F:transmembrane transporter activity"/>
    <property type="evidence" value="ECO:0007669"/>
    <property type="project" value="InterPro"/>
</dbReference>
<dbReference type="STRING" id="1188252.A1QC_05130"/>
<dbReference type="Pfam" id="PF04632">
    <property type="entry name" value="FUSC"/>
    <property type="match status" value="1"/>
</dbReference>
<evidence type="ECO:0000256" key="2">
    <source>
        <dbReference type="ARBA" id="ARBA00022448"/>
    </source>
</evidence>
<feature type="transmembrane region" description="Helical" evidence="7">
    <location>
        <begin position="452"/>
        <end position="470"/>
    </location>
</feature>
<dbReference type="EMBL" id="AJYK02000017">
    <property type="protein sequence ID" value="OEF28650.1"/>
    <property type="molecule type" value="Genomic_DNA"/>
</dbReference>
<keyword evidence="4 7" id="KW-0812">Transmembrane</keyword>
<feature type="transmembrane region" description="Helical" evidence="7">
    <location>
        <begin position="498"/>
        <end position="519"/>
    </location>
</feature>
<dbReference type="PANTHER" id="PTHR30509:SF9">
    <property type="entry name" value="MULTIDRUG RESISTANCE PROTEIN MDTO"/>
    <property type="match status" value="1"/>
</dbReference>
<comment type="caution">
    <text evidence="8">The sequence shown here is derived from an EMBL/GenBank/DDBJ whole genome shotgun (WGS) entry which is preliminary data.</text>
</comment>
<dbReference type="Proteomes" id="UP000094070">
    <property type="component" value="Unassembled WGS sequence"/>
</dbReference>
<feature type="transmembrane region" description="Helical" evidence="7">
    <location>
        <begin position="91"/>
        <end position="108"/>
    </location>
</feature>
<keyword evidence="6 7" id="KW-0472">Membrane</keyword>
<feature type="transmembrane region" description="Helical" evidence="7">
    <location>
        <begin position="65"/>
        <end position="85"/>
    </location>
</feature>
<evidence type="ECO:0000256" key="5">
    <source>
        <dbReference type="ARBA" id="ARBA00022989"/>
    </source>
</evidence>
<evidence type="ECO:0000313" key="8">
    <source>
        <dbReference type="EMBL" id="OEF28650.1"/>
    </source>
</evidence>
<sequence length="723" mass="83223">MLTSFNWLFPFHLSDKFKFAFRVALSLSLAYLIPMSMGWPHGSTAATTVMLIASTGGRRESLSKGSMRVVGTLIGAAIGLCLVGLFAQDRFSYMLSVSIIVSFIFYLRKAYRADPTLFMLIGVVILMTSNGGDTDGAFLYGIDRAFMTAFGVVIYTLVSVFIFPFQAEKNLHQTVVKLNQLQSDIFSLLTANVSDKSENEESEQKSRSLTKKVKQLQQAQTLLETSYHNLSKECSDISSYRKEWDHLVFYCQKITEQLVLLVNEKQLSNESISSYLPEYEQATLNVTALFESLQKAWLEESDEILKEIKVEFEQPTVTISPLDKASAVMLSNAMNTLQEKLIRLSNTIKCIDSVTETISYSDFVPKKVSKFLLWDMENFKTAIKVFIMYWFSGMLWINFNPPGGYTFVIFSTMYMMLLSFLPVHPIMLLALFTFSFVIAIPSYVFILPHLTLGMELGIFIFAYTFIAFYVFKRPITILFMLGFFVMGISSPMHLNFAILLSTMTLFYLVVAMIFIFYYVPFSTKPEHLFCVVQERFFRHSSSILKLTKMSFPETLLSKLKLKISIETMNVSLKKLTLWESKLNKKYFNKTEQCRYDEFISSCDLLKNNMNSLVSYEAQFKDNELVRLAKKDFQELNMAQLIVLKIGEENSSNLHFQKYSQPYESIEAKLNAFFESIDLTQYSDKKVAEFYIFLNSQKNIYKSILQCQVAHDGIDWKHLQEKRF</sequence>
<feature type="transmembrane region" description="Helical" evidence="7">
    <location>
        <begin position="381"/>
        <end position="399"/>
    </location>
</feature>
<feature type="transmembrane region" description="Helical" evidence="7">
    <location>
        <begin position="20"/>
        <end position="53"/>
    </location>
</feature>
<keyword evidence="9" id="KW-1185">Reference proteome</keyword>
<comment type="subcellular location">
    <subcellularLocation>
        <location evidence="1">Cell membrane</location>
        <topology evidence="1">Multi-pass membrane protein</topology>
    </subcellularLocation>
</comment>
<keyword evidence="3" id="KW-1003">Cell membrane</keyword>
<feature type="transmembrane region" description="Helical" evidence="7">
    <location>
        <begin position="428"/>
        <end position="446"/>
    </location>
</feature>
<evidence type="ECO:0000313" key="9">
    <source>
        <dbReference type="Proteomes" id="UP000094070"/>
    </source>
</evidence>
<dbReference type="AlphaFoldDB" id="A0A1E5E5L6"/>
<evidence type="ECO:0000256" key="3">
    <source>
        <dbReference type="ARBA" id="ARBA00022475"/>
    </source>
</evidence>
<feature type="transmembrane region" description="Helical" evidence="7">
    <location>
        <begin position="144"/>
        <end position="163"/>
    </location>
</feature>
<organism evidence="8 9">
    <name type="scientific">Vibrio rumoiensis 1S-45</name>
    <dbReference type="NCBI Taxonomy" id="1188252"/>
    <lineage>
        <taxon>Bacteria</taxon>
        <taxon>Pseudomonadati</taxon>
        <taxon>Pseudomonadota</taxon>
        <taxon>Gammaproteobacteria</taxon>
        <taxon>Vibrionales</taxon>
        <taxon>Vibrionaceae</taxon>
        <taxon>Vibrio</taxon>
    </lineage>
</organism>
<protein>
    <recommendedName>
        <fullName evidence="10">Fusaric acid resistance protein</fullName>
    </recommendedName>
</protein>
<name>A0A1E5E5L6_9VIBR</name>